<sequence>MKMSPEHLRRALAGTTDLTVNLKIERAACKALRQQVQQLQKDKIQLQKDKIADATLDIREKAIANREQDFKERVERVVQREKDVKKRESAVSEKERRASADSSKKRKSDDGKANKRPSTTSSKEERDRTSAILRARLFGGEKDAGHLKHMVQSYKAANIYKPREPLRPLPANASGSREAQKPAAAKSVIKAPNVGLQASPLATRVIV</sequence>
<protein>
    <submittedName>
        <fullName evidence="3">Uncharacterized protein</fullName>
    </submittedName>
</protein>
<organism evidence="3 4">
    <name type="scientific">Roridomyces roridus</name>
    <dbReference type="NCBI Taxonomy" id="1738132"/>
    <lineage>
        <taxon>Eukaryota</taxon>
        <taxon>Fungi</taxon>
        <taxon>Dikarya</taxon>
        <taxon>Basidiomycota</taxon>
        <taxon>Agaricomycotina</taxon>
        <taxon>Agaricomycetes</taxon>
        <taxon>Agaricomycetidae</taxon>
        <taxon>Agaricales</taxon>
        <taxon>Marasmiineae</taxon>
        <taxon>Mycenaceae</taxon>
        <taxon>Roridomyces</taxon>
    </lineage>
</organism>
<dbReference type="EMBL" id="JARKIF010000104">
    <property type="protein sequence ID" value="KAJ7604468.1"/>
    <property type="molecule type" value="Genomic_DNA"/>
</dbReference>
<keyword evidence="1" id="KW-0175">Coiled coil</keyword>
<dbReference type="AlphaFoldDB" id="A0AAD7AYL5"/>
<gene>
    <name evidence="3" type="ORF">FB45DRAFT_880609</name>
</gene>
<feature type="region of interest" description="Disordered" evidence="2">
    <location>
        <begin position="165"/>
        <end position="187"/>
    </location>
</feature>
<name>A0AAD7AYL5_9AGAR</name>
<reference evidence="3" key="1">
    <citation type="submission" date="2023-03" db="EMBL/GenBank/DDBJ databases">
        <title>Massive genome expansion in bonnet fungi (Mycena s.s.) driven by repeated elements and novel gene families across ecological guilds.</title>
        <authorList>
            <consortium name="Lawrence Berkeley National Laboratory"/>
            <person name="Harder C.B."/>
            <person name="Miyauchi S."/>
            <person name="Viragh M."/>
            <person name="Kuo A."/>
            <person name="Thoen E."/>
            <person name="Andreopoulos B."/>
            <person name="Lu D."/>
            <person name="Skrede I."/>
            <person name="Drula E."/>
            <person name="Henrissat B."/>
            <person name="Morin E."/>
            <person name="Kohler A."/>
            <person name="Barry K."/>
            <person name="LaButti K."/>
            <person name="Morin E."/>
            <person name="Salamov A."/>
            <person name="Lipzen A."/>
            <person name="Mereny Z."/>
            <person name="Hegedus B."/>
            <person name="Baldrian P."/>
            <person name="Stursova M."/>
            <person name="Weitz H."/>
            <person name="Taylor A."/>
            <person name="Grigoriev I.V."/>
            <person name="Nagy L.G."/>
            <person name="Martin F."/>
            <person name="Kauserud H."/>
        </authorList>
    </citation>
    <scope>NUCLEOTIDE SEQUENCE</scope>
    <source>
        <strain evidence="3">9284</strain>
    </source>
</reference>
<evidence type="ECO:0000256" key="1">
    <source>
        <dbReference type="SAM" id="Coils"/>
    </source>
</evidence>
<accession>A0AAD7AYL5</accession>
<keyword evidence="4" id="KW-1185">Reference proteome</keyword>
<comment type="caution">
    <text evidence="3">The sequence shown here is derived from an EMBL/GenBank/DDBJ whole genome shotgun (WGS) entry which is preliminary data.</text>
</comment>
<feature type="coiled-coil region" evidence="1">
    <location>
        <begin position="22"/>
        <end position="49"/>
    </location>
</feature>
<evidence type="ECO:0000313" key="4">
    <source>
        <dbReference type="Proteomes" id="UP001221142"/>
    </source>
</evidence>
<feature type="region of interest" description="Disordered" evidence="2">
    <location>
        <begin position="77"/>
        <end position="129"/>
    </location>
</feature>
<dbReference type="Proteomes" id="UP001221142">
    <property type="component" value="Unassembled WGS sequence"/>
</dbReference>
<evidence type="ECO:0000313" key="3">
    <source>
        <dbReference type="EMBL" id="KAJ7604468.1"/>
    </source>
</evidence>
<feature type="compositionally biased region" description="Basic and acidic residues" evidence="2">
    <location>
        <begin position="77"/>
        <end position="113"/>
    </location>
</feature>
<proteinExistence type="predicted"/>
<evidence type="ECO:0000256" key="2">
    <source>
        <dbReference type="SAM" id="MobiDB-lite"/>
    </source>
</evidence>